<dbReference type="Proteomes" id="UP000034738">
    <property type="component" value="Unassembled WGS sequence"/>
</dbReference>
<dbReference type="InterPro" id="IPR035986">
    <property type="entry name" value="PKD_dom_sf"/>
</dbReference>
<sequence length="204" mass="21807">MSAGSHLIVVEYFENAEWAGVTLNWKKLTAAVSPGAATVKPGTVVPTTSPLYNSLYQSSCEDLTLNPLGGEAPLEVEFSGAGYDPYGVIQSYIFDFGEGTSASKVTQEDSYASYVYNTPGVFNVTLTIKDSKGNLRTADVCKQKVTVGGYYKEGIGGYADPAVIPATVSSLPKTGIFDTNLWLIFITVPMAGLGLLLNRKFSKF</sequence>
<dbReference type="Gene3D" id="2.60.40.10">
    <property type="entry name" value="Immunoglobulins"/>
    <property type="match status" value="1"/>
</dbReference>
<keyword evidence="1" id="KW-0472">Membrane</keyword>
<keyword evidence="1" id="KW-1133">Transmembrane helix</keyword>
<evidence type="ECO:0000313" key="3">
    <source>
        <dbReference type="EMBL" id="KKQ74811.1"/>
    </source>
</evidence>
<accession>A0A0G0NCH8</accession>
<feature type="transmembrane region" description="Helical" evidence="1">
    <location>
        <begin position="181"/>
        <end position="198"/>
    </location>
</feature>
<evidence type="ECO:0000256" key="1">
    <source>
        <dbReference type="SAM" id="Phobius"/>
    </source>
</evidence>
<dbReference type="CDD" id="cd00146">
    <property type="entry name" value="PKD"/>
    <property type="match status" value="1"/>
</dbReference>
<dbReference type="PROSITE" id="PS50093">
    <property type="entry name" value="PKD"/>
    <property type="match status" value="1"/>
</dbReference>
<dbReference type="EMBL" id="LBUY01000018">
    <property type="protein sequence ID" value="KKQ74811.1"/>
    <property type="molecule type" value="Genomic_DNA"/>
</dbReference>
<organism evidence="3 4">
    <name type="scientific">Candidatus Woesebacteria bacterium GW2011_GWB1_38_5</name>
    <dbReference type="NCBI Taxonomy" id="1618568"/>
    <lineage>
        <taxon>Bacteria</taxon>
        <taxon>Candidatus Woeseibacteriota</taxon>
    </lineage>
</organism>
<proteinExistence type="predicted"/>
<name>A0A0G0NCH8_9BACT</name>
<dbReference type="AlphaFoldDB" id="A0A0G0NCH8"/>
<evidence type="ECO:0000313" key="4">
    <source>
        <dbReference type="Proteomes" id="UP000034738"/>
    </source>
</evidence>
<dbReference type="SMART" id="SM00089">
    <property type="entry name" value="PKD"/>
    <property type="match status" value="1"/>
</dbReference>
<dbReference type="InterPro" id="IPR000601">
    <property type="entry name" value="PKD_dom"/>
</dbReference>
<evidence type="ECO:0000259" key="2">
    <source>
        <dbReference type="PROSITE" id="PS50093"/>
    </source>
</evidence>
<feature type="domain" description="PKD" evidence="2">
    <location>
        <begin position="91"/>
        <end position="138"/>
    </location>
</feature>
<reference evidence="3 4" key="1">
    <citation type="journal article" date="2015" name="Nature">
        <title>rRNA introns, odd ribosomes, and small enigmatic genomes across a large radiation of phyla.</title>
        <authorList>
            <person name="Brown C.T."/>
            <person name="Hug L.A."/>
            <person name="Thomas B.C."/>
            <person name="Sharon I."/>
            <person name="Castelle C.J."/>
            <person name="Singh A."/>
            <person name="Wilkins M.J."/>
            <person name="Williams K.H."/>
            <person name="Banfield J.F."/>
        </authorList>
    </citation>
    <scope>NUCLEOTIDE SEQUENCE [LARGE SCALE GENOMIC DNA]</scope>
</reference>
<dbReference type="SUPFAM" id="SSF49299">
    <property type="entry name" value="PKD domain"/>
    <property type="match status" value="1"/>
</dbReference>
<comment type="caution">
    <text evidence="3">The sequence shown here is derived from an EMBL/GenBank/DDBJ whole genome shotgun (WGS) entry which is preliminary data.</text>
</comment>
<dbReference type="Pfam" id="PF00801">
    <property type="entry name" value="PKD"/>
    <property type="match status" value="1"/>
</dbReference>
<keyword evidence="1" id="KW-0812">Transmembrane</keyword>
<protein>
    <submittedName>
        <fullName evidence="3">PKD domain containing protein</fullName>
    </submittedName>
</protein>
<dbReference type="InterPro" id="IPR013783">
    <property type="entry name" value="Ig-like_fold"/>
</dbReference>
<dbReference type="InterPro" id="IPR022409">
    <property type="entry name" value="PKD/Chitinase_dom"/>
</dbReference>
<gene>
    <name evidence="3" type="ORF">US95_C0018G0007</name>
</gene>